<dbReference type="Proteomes" id="UP000824035">
    <property type="component" value="Unassembled WGS sequence"/>
</dbReference>
<accession>A0A9D2E6P6</accession>
<dbReference type="InterPro" id="IPR011050">
    <property type="entry name" value="Pectin_lyase_fold/virulence"/>
</dbReference>
<sequence length="500" mass="53316">MKTVTKHSLWASGLSLLLCAALLLGTTFAWFTDSVTNTGNKIEAGTLSVDFNKLNKTTDAYEAVAENTPIFSYAVWEPGYSAMEAFQVHNGGSLALKYDLALEPGGALTKLAEVIDVYYKVTDTPVQKADLPGSMADLAGFTKAGTLQSNALALSGKMVPGADQYLVVVLNMRTEADNTYQGLPLVEGGGAFNVVLKATQDAVEQDGFGNDDYDANANADAVFGGDILTALNDPTGPVVVAGSDIDMNDPVFDDHNGNDTFVIPDGKTLDLGGNSFIRPASGSGSGLVVKSGSTVTLKNGTMVNEGDMTLMDVEYGSTLTVENVDFTGFGGEAIRVRANGDDEKVTVIFRDCTFTNAPVSLKGMNGASEVDVQFYNCTFKGTYKMYNADGTVATDPYGHIHYTSYLISAESNYLCGNMTIQDCTFDLDCSEASYKREIVSLYGCNYGGMMNVSLKNVTMTGQKVTPVDIDRRYEDGLTFTEENCSYTVDGVSVNHDGTAK</sequence>
<feature type="chain" id="PRO_5039064895" evidence="1">
    <location>
        <begin position="32"/>
        <end position="500"/>
    </location>
</feature>
<reference evidence="2" key="2">
    <citation type="submission" date="2021-04" db="EMBL/GenBank/DDBJ databases">
        <authorList>
            <person name="Gilroy R."/>
        </authorList>
    </citation>
    <scope>NUCLEOTIDE SEQUENCE</scope>
    <source>
        <strain evidence="2">ChiGjej4B4-18154</strain>
    </source>
</reference>
<proteinExistence type="predicted"/>
<dbReference type="AlphaFoldDB" id="A0A9D2E6P6"/>
<evidence type="ECO:0000313" key="3">
    <source>
        <dbReference type="Proteomes" id="UP000824035"/>
    </source>
</evidence>
<comment type="caution">
    <text evidence="2">The sequence shown here is derived from an EMBL/GenBank/DDBJ whole genome shotgun (WGS) entry which is preliminary data.</text>
</comment>
<dbReference type="InterPro" id="IPR012334">
    <property type="entry name" value="Pectin_lyas_fold"/>
</dbReference>
<evidence type="ECO:0000256" key="1">
    <source>
        <dbReference type="SAM" id="SignalP"/>
    </source>
</evidence>
<keyword evidence="1" id="KW-0732">Signal</keyword>
<organism evidence="2 3">
    <name type="scientific">Candidatus Allofournierella merdipullorum</name>
    <dbReference type="NCBI Taxonomy" id="2838595"/>
    <lineage>
        <taxon>Bacteria</taxon>
        <taxon>Bacillati</taxon>
        <taxon>Bacillota</taxon>
        <taxon>Clostridia</taxon>
        <taxon>Eubacteriales</taxon>
        <taxon>Oscillospiraceae</taxon>
        <taxon>Allofournierella</taxon>
    </lineage>
</organism>
<dbReference type="EMBL" id="DXBV01000117">
    <property type="protein sequence ID" value="HIZ31797.1"/>
    <property type="molecule type" value="Genomic_DNA"/>
</dbReference>
<dbReference type="NCBIfam" id="TIGR04088">
    <property type="entry name" value="cognate_SipW"/>
    <property type="match status" value="1"/>
</dbReference>
<reference evidence="2" key="1">
    <citation type="journal article" date="2021" name="PeerJ">
        <title>Extensive microbial diversity within the chicken gut microbiome revealed by metagenomics and culture.</title>
        <authorList>
            <person name="Gilroy R."/>
            <person name="Ravi A."/>
            <person name="Getino M."/>
            <person name="Pursley I."/>
            <person name="Horton D.L."/>
            <person name="Alikhan N.F."/>
            <person name="Baker D."/>
            <person name="Gharbi K."/>
            <person name="Hall N."/>
            <person name="Watson M."/>
            <person name="Adriaenssens E.M."/>
            <person name="Foster-Nyarko E."/>
            <person name="Jarju S."/>
            <person name="Secka A."/>
            <person name="Antonio M."/>
            <person name="Oren A."/>
            <person name="Chaudhuri R.R."/>
            <person name="La Ragione R."/>
            <person name="Hildebrand F."/>
            <person name="Pallen M.J."/>
        </authorList>
    </citation>
    <scope>NUCLEOTIDE SEQUENCE</scope>
    <source>
        <strain evidence="2">ChiGjej4B4-18154</strain>
    </source>
</reference>
<name>A0A9D2E6P6_9FIRM</name>
<dbReference type="InterPro" id="IPR023833">
    <property type="entry name" value="Signal_pept_SipW-depend-type"/>
</dbReference>
<protein>
    <submittedName>
        <fullName evidence="2">SipW-dependent-type signal peptide-containing protein</fullName>
    </submittedName>
</protein>
<dbReference type="SUPFAM" id="SSF51126">
    <property type="entry name" value="Pectin lyase-like"/>
    <property type="match status" value="1"/>
</dbReference>
<dbReference type="Gene3D" id="2.160.20.10">
    <property type="entry name" value="Single-stranded right-handed beta-helix, Pectin lyase-like"/>
    <property type="match status" value="1"/>
</dbReference>
<gene>
    <name evidence="2" type="ORF">H9813_11290</name>
</gene>
<evidence type="ECO:0000313" key="2">
    <source>
        <dbReference type="EMBL" id="HIZ31797.1"/>
    </source>
</evidence>
<feature type="signal peptide" evidence="1">
    <location>
        <begin position="1"/>
        <end position="31"/>
    </location>
</feature>